<proteinExistence type="predicted"/>
<protein>
    <submittedName>
        <fullName evidence="2">Uncharacterized protein</fullName>
    </submittedName>
</protein>
<feature type="compositionally biased region" description="Basic and acidic residues" evidence="1">
    <location>
        <begin position="64"/>
        <end position="79"/>
    </location>
</feature>
<keyword evidence="3" id="KW-1185">Reference proteome</keyword>
<feature type="compositionally biased region" description="Basic and acidic residues" evidence="1">
    <location>
        <begin position="37"/>
        <end position="49"/>
    </location>
</feature>
<dbReference type="HOGENOM" id="CLU_2604723_0_0_4"/>
<reference evidence="2 3" key="1">
    <citation type="journal article" date="2012" name="Appl. Environ. Microbiol.">
        <title>Draft genome sequence of a psychrotolerant sulfur-oxidizing bacterium, Sulfuricella denitrificans skB26, and proteomic insights into cold adaptation.</title>
        <authorList>
            <person name="Watanabe T."/>
            <person name="Kojima H."/>
            <person name="Fukui M."/>
        </authorList>
    </citation>
    <scope>NUCLEOTIDE SEQUENCE [LARGE SCALE GENOMIC DNA]</scope>
    <source>
        <strain evidence="3">skB26</strain>
    </source>
</reference>
<dbReference type="AlphaFoldDB" id="S6AH68"/>
<dbReference type="OrthoDB" id="9930324at2"/>
<feature type="compositionally biased region" description="Low complexity" evidence="1">
    <location>
        <begin position="23"/>
        <end position="35"/>
    </location>
</feature>
<dbReference type="RefSeq" id="WP_009205577.1">
    <property type="nucleotide sequence ID" value="NC_022357.1"/>
</dbReference>
<gene>
    <name evidence="2" type="ORF">SCD_n01645</name>
</gene>
<sequence>MYQQQTLSAEPYQIVIQPHLASTDSVGTVSDSVPVHPENKHPSFDDFKHRNNRKPLPVQSSEESDSKRPDPDHLIDEYA</sequence>
<name>S6AH68_SULDS</name>
<dbReference type="EMBL" id="AP013066">
    <property type="protein sequence ID" value="BAN35466.1"/>
    <property type="molecule type" value="Genomic_DNA"/>
</dbReference>
<evidence type="ECO:0000256" key="1">
    <source>
        <dbReference type="SAM" id="MobiDB-lite"/>
    </source>
</evidence>
<dbReference type="Proteomes" id="UP000015559">
    <property type="component" value="Chromosome"/>
</dbReference>
<dbReference type="KEGG" id="sdr:SCD_n01645"/>
<dbReference type="STRING" id="1163617.SCD_n01645"/>
<accession>S6AH68</accession>
<organism evidence="2 3">
    <name type="scientific">Sulfuricella denitrificans (strain DSM 22764 / NBRC 105220 / skB26)</name>
    <dbReference type="NCBI Taxonomy" id="1163617"/>
    <lineage>
        <taxon>Bacteria</taxon>
        <taxon>Pseudomonadati</taxon>
        <taxon>Pseudomonadota</taxon>
        <taxon>Betaproteobacteria</taxon>
        <taxon>Nitrosomonadales</taxon>
        <taxon>Sulfuricellaceae</taxon>
        <taxon>Sulfuricella</taxon>
    </lineage>
</organism>
<evidence type="ECO:0000313" key="2">
    <source>
        <dbReference type="EMBL" id="BAN35466.1"/>
    </source>
</evidence>
<feature type="region of interest" description="Disordered" evidence="1">
    <location>
        <begin position="23"/>
        <end position="79"/>
    </location>
</feature>
<evidence type="ECO:0000313" key="3">
    <source>
        <dbReference type="Proteomes" id="UP000015559"/>
    </source>
</evidence>